<dbReference type="InterPro" id="IPR036249">
    <property type="entry name" value="Thioredoxin-like_sf"/>
</dbReference>
<name>A0A3P1SIY0_9GAMM</name>
<evidence type="ECO:0000259" key="1">
    <source>
        <dbReference type="PROSITE" id="PS50404"/>
    </source>
</evidence>
<feature type="domain" description="GST N-terminal" evidence="1">
    <location>
        <begin position="39"/>
        <end position="122"/>
    </location>
</feature>
<dbReference type="AlphaFoldDB" id="A0A3P1SIY0"/>
<proteinExistence type="predicted"/>
<dbReference type="InterPro" id="IPR004045">
    <property type="entry name" value="Glutathione_S-Trfase_N"/>
</dbReference>
<dbReference type="PANTHER" id="PTHR45288:SF2">
    <property type="entry name" value="THIOREDOXIN FAMILY PROTEIN"/>
    <property type="match status" value="1"/>
</dbReference>
<dbReference type="PROSITE" id="PS50404">
    <property type="entry name" value="GST_NTER"/>
    <property type="match status" value="1"/>
</dbReference>
<dbReference type="OrthoDB" id="9793736at2"/>
<dbReference type="SUPFAM" id="SSF52833">
    <property type="entry name" value="Thioredoxin-like"/>
    <property type="match status" value="1"/>
</dbReference>
<dbReference type="Pfam" id="PF13417">
    <property type="entry name" value="GST_N_3"/>
    <property type="match status" value="1"/>
</dbReference>
<protein>
    <submittedName>
        <fullName evidence="2">Glutaredoxin</fullName>
    </submittedName>
</protein>
<organism evidence="2 3">
    <name type="scientific">Amphritea balenae</name>
    <dbReference type="NCBI Taxonomy" id="452629"/>
    <lineage>
        <taxon>Bacteria</taxon>
        <taxon>Pseudomonadati</taxon>
        <taxon>Pseudomonadota</taxon>
        <taxon>Gammaproteobacteria</taxon>
        <taxon>Oceanospirillales</taxon>
        <taxon>Oceanospirillaceae</taxon>
        <taxon>Amphritea</taxon>
    </lineage>
</organism>
<reference evidence="2 3" key="1">
    <citation type="submission" date="2018-11" db="EMBL/GenBank/DDBJ databases">
        <title>The draft genome sequence of Amphritea balenae JAMM 1525T.</title>
        <authorList>
            <person name="Fang Z."/>
            <person name="Zhang Y."/>
            <person name="Han X."/>
        </authorList>
    </citation>
    <scope>NUCLEOTIDE SEQUENCE [LARGE SCALE GENOMIC DNA]</scope>
    <source>
        <strain evidence="2 3">JAMM 1525</strain>
    </source>
</reference>
<gene>
    <name evidence="2" type="ORF">EHS89_19995</name>
</gene>
<comment type="caution">
    <text evidence="2">The sequence shown here is derived from an EMBL/GenBank/DDBJ whole genome shotgun (WGS) entry which is preliminary data.</text>
</comment>
<dbReference type="Proteomes" id="UP000267535">
    <property type="component" value="Unassembled WGS sequence"/>
</dbReference>
<dbReference type="EMBL" id="RQXV01000016">
    <property type="protein sequence ID" value="RRC96839.1"/>
    <property type="molecule type" value="Genomic_DNA"/>
</dbReference>
<dbReference type="RefSeq" id="WP_124927947.1">
    <property type="nucleotide sequence ID" value="NZ_BMOH01000001.1"/>
</dbReference>
<dbReference type="PANTHER" id="PTHR45288">
    <property type="entry name" value="THIOREDOXIN FAMILY PROTEIN"/>
    <property type="match status" value="1"/>
</dbReference>
<sequence>MAFIRWFLGRIILLLNAVFSPRPVKREADVQRQLDLRTANLSLYQFEACPFCVKVRRSMRRNGLNIELRDAKKVELHRDELLQGGGRVKVPCLRIDDADGEVRWMYESSDIIHYLEQTYVQA</sequence>
<evidence type="ECO:0000313" key="3">
    <source>
        <dbReference type="Proteomes" id="UP000267535"/>
    </source>
</evidence>
<evidence type="ECO:0000313" key="2">
    <source>
        <dbReference type="EMBL" id="RRC96839.1"/>
    </source>
</evidence>
<dbReference type="PROSITE" id="PS51354">
    <property type="entry name" value="GLUTAREDOXIN_2"/>
    <property type="match status" value="1"/>
</dbReference>
<accession>A0A3P1SIY0</accession>
<dbReference type="Gene3D" id="3.40.30.10">
    <property type="entry name" value="Glutaredoxin"/>
    <property type="match status" value="1"/>
</dbReference>
<keyword evidence="3" id="KW-1185">Reference proteome</keyword>